<evidence type="ECO:0000313" key="4">
    <source>
        <dbReference type="Proteomes" id="UP001470230"/>
    </source>
</evidence>
<reference evidence="3 4" key="1">
    <citation type="submission" date="2024-04" db="EMBL/GenBank/DDBJ databases">
        <title>Tritrichomonas musculus Genome.</title>
        <authorList>
            <person name="Alves-Ferreira E."/>
            <person name="Grigg M."/>
            <person name="Lorenzi H."/>
            <person name="Galac M."/>
        </authorList>
    </citation>
    <scope>NUCLEOTIDE SEQUENCE [LARGE SCALE GENOMIC DNA]</scope>
    <source>
        <strain evidence="3 4">EAF2021</strain>
    </source>
</reference>
<dbReference type="EMBL" id="JAPFFF010000014">
    <property type="protein sequence ID" value="KAK8870333.1"/>
    <property type="molecule type" value="Genomic_DNA"/>
</dbReference>
<feature type="coiled-coil region" evidence="1">
    <location>
        <begin position="29"/>
        <end position="111"/>
    </location>
</feature>
<name>A0ABR2IXP5_9EUKA</name>
<dbReference type="Proteomes" id="UP001470230">
    <property type="component" value="Unassembled WGS sequence"/>
</dbReference>
<protein>
    <recommendedName>
        <fullName evidence="5">DUF4200 domain-containing protein</fullName>
    </recommendedName>
</protein>
<proteinExistence type="predicted"/>
<organism evidence="3 4">
    <name type="scientific">Tritrichomonas musculus</name>
    <dbReference type="NCBI Taxonomy" id="1915356"/>
    <lineage>
        <taxon>Eukaryota</taxon>
        <taxon>Metamonada</taxon>
        <taxon>Parabasalia</taxon>
        <taxon>Tritrichomonadida</taxon>
        <taxon>Tritrichomonadidae</taxon>
        <taxon>Tritrichomonas</taxon>
    </lineage>
</organism>
<keyword evidence="4" id="KW-1185">Reference proteome</keyword>
<gene>
    <name evidence="3" type="ORF">M9Y10_008213</name>
</gene>
<feature type="compositionally biased region" description="Basic and acidic residues" evidence="2">
    <location>
        <begin position="312"/>
        <end position="321"/>
    </location>
</feature>
<feature type="compositionally biased region" description="Basic residues" evidence="2">
    <location>
        <begin position="329"/>
        <end position="338"/>
    </location>
</feature>
<accession>A0ABR2IXP5</accession>
<sequence>MSNVRPVGLVYPKGTCKVVPFYWRGDDPLKEQEALLHDYRQTLKEYRKKEAELKATQQEFEQCQEELNSYDRYAIQIANDLGENSASTPQNAQLRKEIADIQEEIKKVESQINFYKFWTAPLELTKLTTEDTGLWPEIETQMRSMDQCSENIESLKLEISNIIITEQYIYSSNALTETHVAQHCKHWLSSKLQNLRNSMNQAKSCKNGVRLTAANSLIHTNPEINELIDAYSSVKLELEEVKLSKELASYHRRQSIQSYFQTIRELNETISVLGEEPVDLQEIRGNCDIDLYENEDRSTILITDRSSPRYTSDGRRSEKVAPKTTFTPKIKKKKSSIL</sequence>
<evidence type="ECO:0000313" key="3">
    <source>
        <dbReference type="EMBL" id="KAK8870333.1"/>
    </source>
</evidence>
<keyword evidence="1" id="KW-0175">Coiled coil</keyword>
<comment type="caution">
    <text evidence="3">The sequence shown here is derived from an EMBL/GenBank/DDBJ whole genome shotgun (WGS) entry which is preliminary data.</text>
</comment>
<evidence type="ECO:0000256" key="2">
    <source>
        <dbReference type="SAM" id="MobiDB-lite"/>
    </source>
</evidence>
<evidence type="ECO:0008006" key="5">
    <source>
        <dbReference type="Google" id="ProtNLM"/>
    </source>
</evidence>
<evidence type="ECO:0000256" key="1">
    <source>
        <dbReference type="SAM" id="Coils"/>
    </source>
</evidence>
<feature type="region of interest" description="Disordered" evidence="2">
    <location>
        <begin position="305"/>
        <end position="338"/>
    </location>
</feature>